<dbReference type="CDD" id="cd00084">
    <property type="entry name" value="HMG-box_SF"/>
    <property type="match status" value="1"/>
</dbReference>
<name>A0A1Q9F5E5_SYMMI</name>
<comment type="caution">
    <text evidence="2">The sequence shown here is derived from an EMBL/GenBank/DDBJ whole genome shotgun (WGS) entry which is preliminary data.</text>
</comment>
<dbReference type="SUPFAM" id="SSF47095">
    <property type="entry name" value="HMG-box"/>
    <property type="match status" value="1"/>
</dbReference>
<feature type="region of interest" description="Disordered" evidence="1">
    <location>
        <begin position="1220"/>
        <end position="1305"/>
    </location>
</feature>
<sequence length="1441" mass="158711">MTSQMRSDLCNQLGTEFEEIKVNTCLLTALRIATASSMDDDVISQKILTWPTERRNQVPTFIKPWPEQCKGEFFESYQAVKRLFLGDGPGDAGDADKILDAIKAWAEAVKHGAEGEDTGALNQLVEDLMETETSFAEQNARRLRMVVATFQQENFETVVNIVDMLMNPLDAIINKLLQRSSLLRQLRLQKSEEGQSMIELASRCQSMFLNWASGQVGFDMITQFLKNLQSFQLAEYCHACRDTSMSMTCFQLTIFAMADTWRRSCLTKDSFPWCLFSLATCEEGEFEERWGQFRQTMKTCPECVDASFSQPLLRATDFEHVAEADKSHLIYSLQHLLQDVATVCPLSTDLVENLHGQNQNALFLWRGSPKGPVAAAEMSILASAAAEHARLKEIVMAETMPSKMQLANMYKGSAARCAKAKRRLRLSPKKRLLQAAKAKPRRLSAFNVYLREQMKAAGGQLNKQAYALKCKQLGAQWRQSVSEEEQKKYTLQAEYEQTCRDELQTRPLESASSRKRRLAQQGHDEPEAASVFSANVDVAANQTTATLQQIAGVQYQKKISGLRLKQNCHLQAESKVWSQHGLGLQDETGALSRSRIDLETSQDIVDDAVACIHSTLEDIGLQFVDDMPDLPRVSCKSLYGVCQKHPFFKKSDVLCRQLARQTADRKLPTGSLVTLELKGIASSSSSRPLSSAFFLGALFQRPLQQVLVKAWPQRTSNDGLQKFSLRQDSGDAVPNFQTSHTVFLDFAKEMMAAADPGATAVSVTVLSYEFENYLWSVQQLQVTVTGSVLHRFELGFSQPDSEAKPKFELPFGLKLKKKPRKAQKRARGSIVADGQEAVMPTDIAAQENAEEVIDWVGDICDESGPSMICGLEKEAKKPRPLSAKSITELSQWEERLGMVPGEQPYTANLPADSLVSLTYRERRGMPKEEQYMLDLELLALQGFDPRRLSIVGPQSKQYSIANLLAGNAMTTSILSAILFGILCWALPTENGLAIFKPPDPQSLANSSGDDDDGESSGSSGYQSSDSDATSSGISGGGRGSDAHSDAPDGCTEIVTMLKEANGCICRRCFYVKRGSLNNMRVSELVANLESSEAFADKHEKVDVTTLLQKKDEDYVDISQVLTWRSLKKFTDTEFPDQQFKNDSMRRAFLVRRGYKIQKDENGKEGVAIGGEGEEKQIKIGKRLASSKLKQEELPEDISKEQVAAMRAKNAAGLAIAMNDKGMDDDDAADENSADSDGSSVLGLGGDAPTPPRRCHPNKSAPSAVGGSNTKDGKDAKPEKEAKEAAGKLPTRRKSQQGSPAQPQVPLEPAQKALQLLKGVSLAALWKGNLRDADVESRVKKMGDALAPLEEAAVALQPGPQATKVQSVIEQSSKLLEEIPILKDVIVKLRCGKKMQSLLEQDEFGDSLTVALQSQAMDPETLADILKSISKSVLQQAAGLLA</sequence>
<evidence type="ECO:0000256" key="1">
    <source>
        <dbReference type="SAM" id="MobiDB-lite"/>
    </source>
</evidence>
<dbReference type="EMBL" id="LSRX01000009">
    <property type="protein sequence ID" value="OLQ14908.1"/>
    <property type="molecule type" value="Genomic_DNA"/>
</dbReference>
<dbReference type="Proteomes" id="UP000186817">
    <property type="component" value="Unassembled WGS sequence"/>
</dbReference>
<dbReference type="InterPro" id="IPR036910">
    <property type="entry name" value="HMG_box_dom_sf"/>
</dbReference>
<feature type="compositionally biased region" description="Basic and acidic residues" evidence="1">
    <location>
        <begin position="1270"/>
        <end position="1285"/>
    </location>
</feature>
<proteinExistence type="predicted"/>
<accession>A0A1Q9F5E5</accession>
<evidence type="ECO:0000313" key="3">
    <source>
        <dbReference type="Proteomes" id="UP000186817"/>
    </source>
</evidence>
<feature type="compositionally biased region" description="Low complexity" evidence="1">
    <location>
        <begin position="1015"/>
        <end position="1032"/>
    </location>
</feature>
<organism evidence="2 3">
    <name type="scientific">Symbiodinium microadriaticum</name>
    <name type="common">Dinoflagellate</name>
    <name type="synonym">Zooxanthella microadriatica</name>
    <dbReference type="NCBI Taxonomy" id="2951"/>
    <lineage>
        <taxon>Eukaryota</taxon>
        <taxon>Sar</taxon>
        <taxon>Alveolata</taxon>
        <taxon>Dinophyceae</taxon>
        <taxon>Suessiales</taxon>
        <taxon>Symbiodiniaceae</taxon>
        <taxon>Symbiodinium</taxon>
    </lineage>
</organism>
<dbReference type="OrthoDB" id="429364at2759"/>
<feature type="compositionally biased region" description="Acidic residues" evidence="1">
    <location>
        <begin position="1222"/>
        <end position="1233"/>
    </location>
</feature>
<feature type="region of interest" description="Disordered" evidence="1">
    <location>
        <begin position="502"/>
        <end position="526"/>
    </location>
</feature>
<protein>
    <submittedName>
        <fullName evidence="2">Uncharacterized protein</fullName>
    </submittedName>
</protein>
<gene>
    <name evidence="2" type="ORF">AK812_SmicGene907</name>
</gene>
<keyword evidence="3" id="KW-1185">Reference proteome</keyword>
<reference evidence="2 3" key="1">
    <citation type="submission" date="2016-02" db="EMBL/GenBank/DDBJ databases">
        <title>Genome analysis of coral dinoflagellate symbionts highlights evolutionary adaptations to a symbiotic lifestyle.</title>
        <authorList>
            <person name="Aranda M."/>
            <person name="Li Y."/>
            <person name="Liew Y.J."/>
            <person name="Baumgarten S."/>
            <person name="Simakov O."/>
            <person name="Wilson M."/>
            <person name="Piel J."/>
            <person name="Ashoor H."/>
            <person name="Bougouffa S."/>
            <person name="Bajic V.B."/>
            <person name="Ryu T."/>
            <person name="Ravasi T."/>
            <person name="Bayer T."/>
            <person name="Micklem G."/>
            <person name="Kim H."/>
            <person name="Bhak J."/>
            <person name="Lajeunesse T.C."/>
            <person name="Voolstra C.R."/>
        </authorList>
    </citation>
    <scope>NUCLEOTIDE SEQUENCE [LARGE SCALE GENOMIC DNA]</scope>
    <source>
        <strain evidence="2 3">CCMP2467</strain>
    </source>
</reference>
<evidence type="ECO:0000313" key="2">
    <source>
        <dbReference type="EMBL" id="OLQ14908.1"/>
    </source>
</evidence>
<feature type="region of interest" description="Disordered" evidence="1">
    <location>
        <begin position="997"/>
        <end position="1046"/>
    </location>
</feature>